<comment type="caution">
    <text evidence="2">The sequence shown here is derived from an EMBL/GenBank/DDBJ whole genome shotgun (WGS) entry which is preliminary data.</text>
</comment>
<keyword evidence="1" id="KW-0732">Signal</keyword>
<organism evidence="2 3">
    <name type="scientific">Wickerhamomyces ciferrii (strain ATCC 14091 / BCRC 22168 / CBS 111 / JCM 3599 / NBRC 0793 / NRRL Y-1031 F-60-10)</name>
    <name type="common">Yeast</name>
    <name type="synonym">Pichia ciferrii</name>
    <dbReference type="NCBI Taxonomy" id="1206466"/>
    <lineage>
        <taxon>Eukaryota</taxon>
        <taxon>Fungi</taxon>
        <taxon>Dikarya</taxon>
        <taxon>Ascomycota</taxon>
        <taxon>Saccharomycotina</taxon>
        <taxon>Saccharomycetes</taxon>
        <taxon>Phaffomycetales</taxon>
        <taxon>Wickerhamomycetaceae</taxon>
        <taxon>Wickerhamomyces</taxon>
    </lineage>
</organism>
<dbReference type="HOGENOM" id="CLU_984195_0_0_1"/>
<proteinExistence type="predicted"/>
<feature type="chain" id="PRO_5003834297" evidence="1">
    <location>
        <begin position="20"/>
        <end position="283"/>
    </location>
</feature>
<dbReference type="EMBL" id="CAIF01000039">
    <property type="protein sequence ID" value="CCH42186.1"/>
    <property type="molecule type" value="Genomic_DNA"/>
</dbReference>
<accession>K0KGS9</accession>
<reference evidence="2 3" key="1">
    <citation type="journal article" date="2012" name="Eukaryot. Cell">
        <title>Draft genome sequence of Wickerhamomyces ciferrii NRRL Y-1031 F-60-10.</title>
        <authorList>
            <person name="Schneider J."/>
            <person name="Andrea H."/>
            <person name="Blom J."/>
            <person name="Jaenicke S."/>
            <person name="Ruckert C."/>
            <person name="Schorsch C."/>
            <person name="Szczepanowski R."/>
            <person name="Farwick M."/>
            <person name="Goesmann A."/>
            <person name="Puhler A."/>
            <person name="Schaffer S."/>
            <person name="Tauch A."/>
            <person name="Kohler T."/>
            <person name="Brinkrolf K."/>
        </authorList>
    </citation>
    <scope>NUCLEOTIDE SEQUENCE [LARGE SCALE GENOMIC DNA]</scope>
    <source>
        <strain evidence="3">ATCC 14091 / BCRC 22168 / CBS 111 / JCM 3599 / NBRC 0793 / NRRL Y-1031 F-60-10</strain>
    </source>
</reference>
<name>K0KGS9_WICCF</name>
<keyword evidence="3" id="KW-1185">Reference proteome</keyword>
<protein>
    <submittedName>
        <fullName evidence="2">Secreted protein</fullName>
    </submittedName>
</protein>
<dbReference type="InParanoid" id="K0KGS9"/>
<dbReference type="AlphaFoldDB" id="K0KGS9"/>
<sequence length="283" mass="32731">MGRFTKATLLLSVPSLAAGYYIKNTVYNGEYREVNPYYEAPKTFIQSVKSKVLGDADNFHNSLTQKVLNPNKTVPLYDFYEQRLDTETTNSILQKYKTNEDFLKALERGFFLGPTLWFHRFLLSPYFKSQGDHNRIGGFTYFEPELKNLDINKLPKGFIQIPLLPENKKLRYVWTADDIDQNKGLLPSNTIVYGLFNVIDHGVRSNGGYYDVTAGNDLLPQNGGHRLEYEIVENEKKEKNLIIRLVNISLFTTSKEKFVDETKGLHEFMTRTIVHDVIRELKK</sequence>
<dbReference type="Proteomes" id="UP000009328">
    <property type="component" value="Unassembled WGS sequence"/>
</dbReference>
<feature type="signal peptide" evidence="1">
    <location>
        <begin position="1"/>
        <end position="19"/>
    </location>
</feature>
<gene>
    <name evidence="2" type="ORF">BN7_1730</name>
</gene>
<evidence type="ECO:0000313" key="2">
    <source>
        <dbReference type="EMBL" id="CCH42186.1"/>
    </source>
</evidence>
<evidence type="ECO:0000313" key="3">
    <source>
        <dbReference type="Proteomes" id="UP000009328"/>
    </source>
</evidence>
<evidence type="ECO:0000256" key="1">
    <source>
        <dbReference type="SAM" id="SignalP"/>
    </source>
</evidence>